<dbReference type="InterPro" id="IPR029052">
    <property type="entry name" value="Metallo-depent_PP-like"/>
</dbReference>
<feature type="transmembrane region" description="Helical" evidence="1">
    <location>
        <begin position="77"/>
        <end position="101"/>
    </location>
</feature>
<dbReference type="PANTHER" id="PTHR31302:SF0">
    <property type="entry name" value="TRANSMEMBRANE PROTEIN WITH METALLOPHOSPHOESTERASE DOMAIN"/>
    <property type="match status" value="1"/>
</dbReference>
<protein>
    <submittedName>
        <fullName evidence="3">Metallophosphoesterase</fullName>
    </submittedName>
</protein>
<evidence type="ECO:0000313" key="4">
    <source>
        <dbReference type="Proteomes" id="UP000438914"/>
    </source>
</evidence>
<accession>A0A7K0KI39</accession>
<feature type="domain" description="Calcineurin-like phosphoesterase" evidence="2">
    <location>
        <begin position="148"/>
        <end position="309"/>
    </location>
</feature>
<feature type="transmembrane region" description="Helical" evidence="1">
    <location>
        <begin position="31"/>
        <end position="56"/>
    </location>
</feature>
<evidence type="ECO:0000256" key="1">
    <source>
        <dbReference type="SAM" id="Phobius"/>
    </source>
</evidence>
<dbReference type="PANTHER" id="PTHR31302">
    <property type="entry name" value="TRANSMEMBRANE PROTEIN WITH METALLOPHOSPHOESTERASE DOMAIN-RELATED"/>
    <property type="match status" value="1"/>
</dbReference>
<feature type="transmembrane region" description="Helical" evidence="1">
    <location>
        <begin position="107"/>
        <end position="127"/>
    </location>
</feature>
<name>A0A7K0KI39_9BACT</name>
<dbReference type="InterPro" id="IPR004843">
    <property type="entry name" value="Calcineurin-like_PHP"/>
</dbReference>
<dbReference type="Proteomes" id="UP000438914">
    <property type="component" value="Unassembled WGS sequence"/>
</dbReference>
<dbReference type="EMBL" id="VUNG01000043">
    <property type="protein sequence ID" value="MST85606.1"/>
    <property type="molecule type" value="Genomic_DNA"/>
</dbReference>
<dbReference type="InterPro" id="IPR051158">
    <property type="entry name" value="Metallophosphoesterase_sf"/>
</dbReference>
<dbReference type="SUPFAM" id="SSF56300">
    <property type="entry name" value="Metallo-dependent phosphatases"/>
    <property type="match status" value="1"/>
</dbReference>
<dbReference type="AlphaFoldDB" id="A0A7K0KI39"/>
<evidence type="ECO:0000259" key="2">
    <source>
        <dbReference type="Pfam" id="PF00149"/>
    </source>
</evidence>
<gene>
    <name evidence="3" type="ORF">FYJ73_13185</name>
</gene>
<dbReference type="RefSeq" id="WP_154535188.1">
    <property type="nucleotide sequence ID" value="NZ_VUNG01000043.1"/>
</dbReference>
<reference evidence="3 4" key="1">
    <citation type="submission" date="2019-08" db="EMBL/GenBank/DDBJ databases">
        <title>In-depth cultivation of the pig gut microbiome towards novel bacterial diversity and tailored functional studies.</title>
        <authorList>
            <person name="Wylensek D."/>
            <person name="Hitch T.C.A."/>
            <person name="Clavel T."/>
        </authorList>
    </citation>
    <scope>NUCLEOTIDE SEQUENCE [LARGE SCALE GENOMIC DNA]</scope>
    <source>
        <strain evidence="3 4">LKV-178-WT-2A</strain>
    </source>
</reference>
<dbReference type="Pfam" id="PF00149">
    <property type="entry name" value="Metallophos"/>
    <property type="match status" value="1"/>
</dbReference>
<dbReference type="GO" id="GO:0016787">
    <property type="term" value="F:hydrolase activity"/>
    <property type="evidence" value="ECO:0007669"/>
    <property type="project" value="InterPro"/>
</dbReference>
<comment type="caution">
    <text evidence="3">The sequence shown here is derived from an EMBL/GenBank/DDBJ whole genome shotgun (WGS) entry which is preliminary data.</text>
</comment>
<keyword evidence="4" id="KW-1185">Reference proteome</keyword>
<proteinExistence type="predicted"/>
<dbReference type="Gene3D" id="3.60.21.10">
    <property type="match status" value="1"/>
</dbReference>
<evidence type="ECO:0000313" key="3">
    <source>
        <dbReference type="EMBL" id="MST85606.1"/>
    </source>
</evidence>
<organism evidence="3 4">
    <name type="scientific">Hallella mizrahii</name>
    <dbReference type="NCBI Taxonomy" id="2606637"/>
    <lineage>
        <taxon>Bacteria</taxon>
        <taxon>Pseudomonadati</taxon>
        <taxon>Bacteroidota</taxon>
        <taxon>Bacteroidia</taxon>
        <taxon>Bacteroidales</taxon>
        <taxon>Prevotellaceae</taxon>
        <taxon>Hallella</taxon>
    </lineage>
</organism>
<keyword evidence="1" id="KW-0472">Membrane</keyword>
<keyword evidence="1" id="KW-0812">Transmembrane</keyword>
<keyword evidence="1" id="KW-1133">Transmembrane helix</keyword>
<sequence>MKFAFLIFLLLPIAGQTYVAWRTWQLLPDIMPLRMAVVGLMALAFVTFFVAMSGVIDRWPMPLATLTYEVGTSWLMILLYLFLVFVCLDVLRLCHVVPSAALHSNGWLSGGIAVALTVLFALAYFHYNDKKRVEMMVTTKKNMKKDVKLVLVSDLHLGYHNTRADLHRWLTLLKAEHPDAILIGGDLIDGSYRPVAQEHMAEEFRNLDIPVIACLGNHDYYTGLNADLQFCRDAGIMVLRDKAIFLDGIGNITVIGRDDRTNRQRKSLSEVMRGVDKSRFLIELDHQPYHLEEAENNGVDFEFAGHTHHGQVWPISWITDAIYEDAFGPLRKGQTNYYVSSGLGIWGAKFRIGTQSEYLVLTIRQQ</sequence>